<organism evidence="2 3">
    <name type="scientific">Salmonella diarizonae</name>
    <dbReference type="NCBI Taxonomy" id="59204"/>
    <lineage>
        <taxon>Bacteria</taxon>
        <taxon>Pseudomonadati</taxon>
        <taxon>Pseudomonadota</taxon>
        <taxon>Gammaproteobacteria</taxon>
        <taxon>Enterobacterales</taxon>
        <taxon>Enterobacteriaceae</taxon>
        <taxon>Salmonella</taxon>
    </lineage>
</organism>
<name>A0A379U0U0_SALDZ</name>
<dbReference type="AlphaFoldDB" id="A0A379U0U0"/>
<feature type="transmembrane region" description="Helical" evidence="1">
    <location>
        <begin position="12"/>
        <end position="31"/>
    </location>
</feature>
<reference evidence="2 3" key="1">
    <citation type="submission" date="2018-06" db="EMBL/GenBank/DDBJ databases">
        <authorList>
            <consortium name="Pathogen Informatics"/>
            <person name="Doyle S."/>
        </authorList>
    </citation>
    <scope>NUCLEOTIDE SEQUENCE [LARGE SCALE GENOMIC DNA]</scope>
    <source>
        <strain evidence="2 3">NCTC10060</strain>
    </source>
</reference>
<gene>
    <name evidence="2" type="ORF">NCTC10060_03615</name>
</gene>
<dbReference type="Proteomes" id="UP000254633">
    <property type="component" value="Unassembled WGS sequence"/>
</dbReference>
<keyword evidence="1" id="KW-0472">Membrane</keyword>
<proteinExistence type="predicted"/>
<accession>A0A379U0U0</accession>
<evidence type="ECO:0000256" key="1">
    <source>
        <dbReference type="SAM" id="Phobius"/>
    </source>
</evidence>
<dbReference type="EMBL" id="UGXH01000003">
    <property type="protein sequence ID" value="SUG56437.1"/>
    <property type="molecule type" value="Genomic_DNA"/>
</dbReference>
<evidence type="ECO:0000313" key="2">
    <source>
        <dbReference type="EMBL" id="SUG56437.1"/>
    </source>
</evidence>
<protein>
    <submittedName>
        <fullName evidence="2">Uncharacterized protein</fullName>
    </submittedName>
</protein>
<evidence type="ECO:0000313" key="3">
    <source>
        <dbReference type="Proteomes" id="UP000254633"/>
    </source>
</evidence>
<keyword evidence="1" id="KW-0812">Transmembrane</keyword>
<sequence length="32" mass="3835">MTHLEKTEHSAVIIRIVFYYVIMLNMITIIIQ</sequence>
<keyword evidence="1" id="KW-1133">Transmembrane helix</keyword>